<keyword evidence="3" id="KW-1185">Reference proteome</keyword>
<accession>A0A4Y9YV93</accession>
<protein>
    <submittedName>
        <fullName evidence="2">Uncharacterized protein</fullName>
    </submittedName>
</protein>
<dbReference type="OrthoDB" id="3253976at2759"/>
<feature type="region of interest" description="Disordered" evidence="1">
    <location>
        <begin position="144"/>
        <end position="167"/>
    </location>
</feature>
<name>A0A4Y9YV93_9AGAM</name>
<organism evidence="2 3">
    <name type="scientific">Dentipellis fragilis</name>
    <dbReference type="NCBI Taxonomy" id="205917"/>
    <lineage>
        <taxon>Eukaryota</taxon>
        <taxon>Fungi</taxon>
        <taxon>Dikarya</taxon>
        <taxon>Basidiomycota</taxon>
        <taxon>Agaricomycotina</taxon>
        <taxon>Agaricomycetes</taxon>
        <taxon>Russulales</taxon>
        <taxon>Hericiaceae</taxon>
        <taxon>Dentipellis</taxon>
    </lineage>
</organism>
<evidence type="ECO:0000313" key="2">
    <source>
        <dbReference type="EMBL" id="TFY65647.1"/>
    </source>
</evidence>
<evidence type="ECO:0000313" key="3">
    <source>
        <dbReference type="Proteomes" id="UP000298327"/>
    </source>
</evidence>
<sequence length="280" mass="31212">MAHLPRRAKSANDWTETDLEAYNIHLRAEDAATFFGTTELPQSPIGQEVLDVEDAHDIKNDDSANLVKYIGGAMRGEEPAVLPFVPTLLTDTGYPKDGQLVAQRNDFPFFVCGEWRHARTGATLFDPGETTTLLVVQNDHRFGAHDGEDDFDDSDSEDSDSGYLNDRDPNPQLVAAVIAAFHCRNLSRELSGRRAVEPKVMPGLVMAGTLPTFFKIPITAPLLDAVHEGTYPAEPTIVSMHIPDLPNPDRWREGMKPLENRRHILRCLEAFRGFVQDYTD</sequence>
<dbReference type="Proteomes" id="UP000298327">
    <property type="component" value="Unassembled WGS sequence"/>
</dbReference>
<comment type="caution">
    <text evidence="2">The sequence shown here is derived from an EMBL/GenBank/DDBJ whole genome shotgun (WGS) entry which is preliminary data.</text>
</comment>
<reference evidence="2 3" key="1">
    <citation type="submission" date="2019-02" db="EMBL/GenBank/DDBJ databases">
        <title>Genome sequencing of the rare red list fungi Dentipellis fragilis.</title>
        <authorList>
            <person name="Buettner E."/>
            <person name="Kellner H."/>
        </authorList>
    </citation>
    <scope>NUCLEOTIDE SEQUENCE [LARGE SCALE GENOMIC DNA]</scope>
    <source>
        <strain evidence="2 3">DSM 105465</strain>
    </source>
</reference>
<dbReference type="EMBL" id="SEOQ01000321">
    <property type="protein sequence ID" value="TFY65647.1"/>
    <property type="molecule type" value="Genomic_DNA"/>
</dbReference>
<evidence type="ECO:0000256" key="1">
    <source>
        <dbReference type="SAM" id="MobiDB-lite"/>
    </source>
</evidence>
<feature type="compositionally biased region" description="Acidic residues" evidence="1">
    <location>
        <begin position="147"/>
        <end position="160"/>
    </location>
</feature>
<dbReference type="AlphaFoldDB" id="A0A4Y9YV93"/>
<proteinExistence type="predicted"/>
<gene>
    <name evidence="2" type="ORF">EVG20_g5438</name>
</gene>